<feature type="domain" description="Carboxylesterase type B" evidence="5">
    <location>
        <begin position="64"/>
        <end position="545"/>
    </location>
</feature>
<dbReference type="GeneID" id="31365616"/>
<accession>D3BQG0</accession>
<dbReference type="InParanoid" id="D3BQG0"/>
<dbReference type="OMA" id="WLIPKGW"/>
<evidence type="ECO:0000256" key="3">
    <source>
        <dbReference type="RuleBase" id="RU361235"/>
    </source>
</evidence>
<dbReference type="InterPro" id="IPR019826">
    <property type="entry name" value="Carboxylesterase_B_AS"/>
</dbReference>
<dbReference type="EC" id="3.1.1.-" evidence="3"/>
<sequence length="590" mass="66384">MSYNIKRNQFYVEFRFCYCIYAYIMKVYLYLLTVLSLLISLSFATEQGAPTKTKPHPVHGNDPSLVTYADGTVRGLVFDKHRTFYGLPYAKPPVGDLRWQNPLPPNVWEDIRNATYERDGCPQECNLASFACPVQGTNEDCLFLNVFTPISNTTSLKPVYVFIPGGAFTDGSADVPLYDGKHFAEAGIVLVTINYRLGILGFLGNEDINLSGNYGFLDQIAALHWVRNHISAFGGDPDQVSLGGQSAGAMSVVGHLISPLSNDLFQSVIVESSPTSLGFKTIQEAKDNYAIFSRKVKCTTFQCLKDLSAAEITKIQNEMRQTLNLTNPIGTITQWTPVIDGPVIPSQPLDAFEQGNFNHVPVILGENVDEGDVFVYPFFKLKLAKIIYNQIVNTIFRKYSSEIKNQVLDLYPGVSLPGDNRPILARLLNDLLFKCPNRYMARALSKNGDMTYLYRYTHVNSFNGSLPFCHTSACHGDELPYVFNSYDLIGFNVSVEEREMAANISNYWYNFIENGDPNLGAETPVGWPRYIQNDKALNAIKLRVKIRMTNLDNISEGCDLFDELDKATENLHFYYFGKKIDFHFNVPCFE</sequence>
<name>D3BQG0_HETP5</name>
<reference evidence="6 7" key="1">
    <citation type="journal article" date="2011" name="Genome Res.">
        <title>Phylogeny-wide analysis of social amoeba genomes highlights ancient origins for complex intercellular communication.</title>
        <authorList>
            <person name="Heidel A.J."/>
            <person name="Lawal H.M."/>
            <person name="Felder M."/>
            <person name="Schilde C."/>
            <person name="Helps N.R."/>
            <person name="Tunggal B."/>
            <person name="Rivero F."/>
            <person name="John U."/>
            <person name="Schleicher M."/>
            <person name="Eichinger L."/>
            <person name="Platzer M."/>
            <person name="Noegel A.A."/>
            <person name="Schaap P."/>
            <person name="Gloeckner G."/>
        </authorList>
    </citation>
    <scope>NUCLEOTIDE SEQUENCE [LARGE SCALE GENOMIC DNA]</scope>
    <source>
        <strain evidence="7">ATCC 26659 / Pp 5 / PN500</strain>
    </source>
</reference>
<dbReference type="GO" id="GO:0016787">
    <property type="term" value="F:hydrolase activity"/>
    <property type="evidence" value="ECO:0007669"/>
    <property type="project" value="UniProtKB-KW"/>
</dbReference>
<keyword evidence="7" id="KW-1185">Reference proteome</keyword>
<comment type="similarity">
    <text evidence="1 3">Belongs to the type-B carboxylesterase/lipase family.</text>
</comment>
<dbReference type="EMBL" id="ADBJ01000047">
    <property type="protein sequence ID" value="EFA76380.1"/>
    <property type="molecule type" value="Genomic_DNA"/>
</dbReference>
<keyword evidence="4" id="KW-0812">Transmembrane</keyword>
<gene>
    <name evidence="6" type="ORF">PPL_10145</name>
</gene>
<dbReference type="PROSITE" id="PS00941">
    <property type="entry name" value="CARBOXYLESTERASE_B_2"/>
    <property type="match status" value="1"/>
</dbReference>
<evidence type="ECO:0000259" key="5">
    <source>
        <dbReference type="Pfam" id="PF00135"/>
    </source>
</evidence>
<keyword evidence="2 3" id="KW-0378">Hydrolase</keyword>
<comment type="caution">
    <text evidence="6">The sequence shown here is derived from an EMBL/GenBank/DDBJ whole genome shotgun (WGS) entry which is preliminary data.</text>
</comment>
<dbReference type="InterPro" id="IPR019819">
    <property type="entry name" value="Carboxylesterase_B_CS"/>
</dbReference>
<evidence type="ECO:0000256" key="1">
    <source>
        <dbReference type="ARBA" id="ARBA00005964"/>
    </source>
</evidence>
<protein>
    <recommendedName>
        <fullName evidence="3">Carboxylic ester hydrolase</fullName>
        <ecNumber evidence="3">3.1.1.-</ecNumber>
    </recommendedName>
</protein>
<dbReference type="PANTHER" id="PTHR45570">
    <property type="entry name" value="CARBOXYLIC ESTER HYDROLASE"/>
    <property type="match status" value="1"/>
</dbReference>
<organism evidence="6 7">
    <name type="scientific">Heterostelium pallidum (strain ATCC 26659 / Pp 5 / PN500)</name>
    <name type="common">Cellular slime mold</name>
    <name type="synonym">Polysphondylium pallidum</name>
    <dbReference type="NCBI Taxonomy" id="670386"/>
    <lineage>
        <taxon>Eukaryota</taxon>
        <taxon>Amoebozoa</taxon>
        <taxon>Evosea</taxon>
        <taxon>Eumycetozoa</taxon>
        <taxon>Dictyostelia</taxon>
        <taxon>Acytosteliales</taxon>
        <taxon>Acytosteliaceae</taxon>
        <taxon>Heterostelium</taxon>
    </lineage>
</organism>
<dbReference type="FunCoup" id="D3BQG0">
    <property type="interactions" value="5"/>
</dbReference>
<dbReference type="STRING" id="670386.D3BQG0"/>
<dbReference type="SUPFAM" id="SSF53474">
    <property type="entry name" value="alpha/beta-Hydrolases"/>
    <property type="match status" value="1"/>
</dbReference>
<feature type="transmembrane region" description="Helical" evidence="4">
    <location>
        <begin position="20"/>
        <end position="44"/>
    </location>
</feature>
<evidence type="ECO:0000313" key="6">
    <source>
        <dbReference type="EMBL" id="EFA76380.1"/>
    </source>
</evidence>
<dbReference type="ESTHER" id="polpa-d3bqg0">
    <property type="family name" value="Cholinesterase-like"/>
</dbReference>
<dbReference type="Gene3D" id="3.40.50.1820">
    <property type="entry name" value="alpha/beta hydrolase"/>
    <property type="match status" value="1"/>
</dbReference>
<dbReference type="AlphaFoldDB" id="D3BQG0"/>
<proteinExistence type="inferred from homology"/>
<dbReference type="PROSITE" id="PS00122">
    <property type="entry name" value="CARBOXYLESTERASE_B_1"/>
    <property type="match status" value="1"/>
</dbReference>
<evidence type="ECO:0000256" key="4">
    <source>
        <dbReference type="SAM" id="Phobius"/>
    </source>
</evidence>
<dbReference type="InterPro" id="IPR002018">
    <property type="entry name" value="CarbesteraseB"/>
</dbReference>
<evidence type="ECO:0000256" key="2">
    <source>
        <dbReference type="ARBA" id="ARBA00022801"/>
    </source>
</evidence>
<keyword evidence="4" id="KW-0472">Membrane</keyword>
<dbReference type="PANTHER" id="PTHR45570:SF1">
    <property type="entry name" value="CARBOXYLIC ESTER HYDROLASE"/>
    <property type="match status" value="1"/>
</dbReference>
<keyword evidence="4" id="KW-1133">Transmembrane helix</keyword>
<dbReference type="Proteomes" id="UP000001396">
    <property type="component" value="Unassembled WGS sequence"/>
</dbReference>
<dbReference type="Pfam" id="PF00135">
    <property type="entry name" value="COesterase"/>
    <property type="match status" value="1"/>
</dbReference>
<dbReference type="InterPro" id="IPR029058">
    <property type="entry name" value="AB_hydrolase_fold"/>
</dbReference>
<dbReference type="RefSeq" id="XP_020428512.1">
    <property type="nucleotide sequence ID" value="XM_020580927.1"/>
</dbReference>
<evidence type="ECO:0000313" key="7">
    <source>
        <dbReference type="Proteomes" id="UP000001396"/>
    </source>
</evidence>